<evidence type="ECO:0000256" key="1">
    <source>
        <dbReference type="PROSITE-ProRule" id="PRU00339"/>
    </source>
</evidence>
<dbReference type="EMBL" id="AQHW01000013">
    <property type="protein sequence ID" value="KKB57405.1"/>
    <property type="molecule type" value="Genomic_DNA"/>
</dbReference>
<feature type="chain" id="PRO_5002489416" description="DUF5107 domain-containing protein" evidence="2">
    <location>
        <begin position="21"/>
        <end position="1111"/>
    </location>
</feature>
<keyword evidence="2" id="KW-0732">Signal</keyword>
<dbReference type="RefSeq" id="WP_028730323.1">
    <property type="nucleotide sequence ID" value="NZ_KE386765.1"/>
</dbReference>
<dbReference type="SMART" id="SM00028">
    <property type="entry name" value="TPR"/>
    <property type="match status" value="10"/>
</dbReference>
<dbReference type="SUPFAM" id="SSF48452">
    <property type="entry name" value="TPR-like"/>
    <property type="match status" value="3"/>
</dbReference>
<dbReference type="HOGENOM" id="CLU_010402_0_0_10"/>
<keyword evidence="5" id="KW-1185">Reference proteome</keyword>
<dbReference type="STRING" id="1203610.HMPREF1536_02127"/>
<dbReference type="Pfam" id="PF13181">
    <property type="entry name" value="TPR_8"/>
    <property type="match status" value="2"/>
</dbReference>
<keyword evidence="1" id="KW-0802">TPR repeat</keyword>
<gene>
    <name evidence="4" type="ORF">HMPREF1536_02127</name>
</gene>
<dbReference type="Gene3D" id="1.25.40.10">
    <property type="entry name" value="Tetratricopeptide repeat domain"/>
    <property type="match status" value="3"/>
</dbReference>
<protein>
    <recommendedName>
        <fullName evidence="3">DUF5107 domain-containing protein</fullName>
    </recommendedName>
</protein>
<evidence type="ECO:0000313" key="4">
    <source>
        <dbReference type="EMBL" id="KKB57405.1"/>
    </source>
</evidence>
<sequence>MKNTLLLGLSLLLSVPQLSAQTVKVTEKPLVLPTYEIGAPDVNPIFFTGRVYQGAQGHIYPYPLYDILTDEKIDKTYDAVYLDNEYVSVCVLPEIGGRILSATDKTNNYEIFYRQTGIKPALIGMLGAWLSGGVEWNIPHHHRPSSYMPIDWKIEENKDGSKTIWVGEMELRHRMKWSVGVTVYPNRSWVEARVKIINRTPFVQSILYWANVSVHCNKDYEVIFPPATQFGTDHSKVYFTKWPMGEAVRGSGNDVELAWWKNYTGNSRSIFAWNFEDDFLAGYDHGKQAGTVHVANHHIVNGKKFFLWGNNPSAEMWNKMLSDKDGHYLELMVGAYSDNQPDYSWVGPGETREFVQRWYGIRDIGSVKNANDDAAVNLERRAPDKVFLGFNATTKYTDAKVLLKQGGNVLFEKVISIDPATPFTATLPVPKTVKDADLYAVLLDKQGNELVAYQPVELDNKELPSVVEGTKPVKEYQTVEELYYAGLRVDQFHNARLNAMDFYNEALSRDSLDSRVNTVVGIRYAKAGQWDLAEKHLKRALVRPAKDYTVVKDPEPHYYLGLIYQMQGRYKEAADQYWKATWYPTFQHSAYLALAQLSGLKGNLPEALALVDQSLAVGGRDTKALTLKAYLLRKLGQADEAAKLLELVMEIDPLDYWSMSEQSLLNGNGVNFLDKAEKQRGEGIIRVQELLEMSLEYAHVGAYAEATHLLDKALQIGEPYISSPLVYYYMGYYDLQSGNKEAALAQWKKASSLSTDWCFPFRLEEINILNTVCSESVADARAPYYLGNLYYFLGQKEKGMVCWEQAVSKDTQFAQAWRNLGFGYNRQNEPGKAIAGYEKAIAFNNKDPRIFQELDILYEKNKKPATERLAILEQNIQTVMKHDEAVMRLLTLYNETGAYDKAIDIMANRHFHVWEGGGEIHDIYVDSHLLKGMDLLKSGKQKEAISEFEVADLYPENLEVGRPETGGHSAKGYYYMGKAYQALGNKKKAKECFEIAANSQVRRRRVQLASENTLFNALAMGETGRMAESKDLLQKLSAEIDGQLAGRVSVDAYSKFGEDGSKDERIANLNYLKGLLECANGNDSSGKALLQKAIDLNPNLIWAKQFLNHTF</sequence>
<dbReference type="PANTHER" id="PTHR12558:SF13">
    <property type="entry name" value="CELL DIVISION CYCLE PROTEIN 27 HOMOLOG"/>
    <property type="match status" value="1"/>
</dbReference>
<proteinExistence type="predicted"/>
<dbReference type="Pfam" id="PF13432">
    <property type="entry name" value="TPR_16"/>
    <property type="match status" value="1"/>
</dbReference>
<evidence type="ECO:0000313" key="5">
    <source>
        <dbReference type="Proteomes" id="UP000033035"/>
    </source>
</evidence>
<feature type="signal peptide" evidence="2">
    <location>
        <begin position="1"/>
        <end position="20"/>
    </location>
</feature>
<evidence type="ECO:0000256" key="2">
    <source>
        <dbReference type="SAM" id="SignalP"/>
    </source>
</evidence>
<reference evidence="4 5" key="1">
    <citation type="submission" date="2013-04" db="EMBL/GenBank/DDBJ databases">
        <title>The Genome Sequence of Parabacteroides gordonii DSM 23371.</title>
        <authorList>
            <consortium name="The Broad Institute Genomics Platform"/>
            <person name="Earl A."/>
            <person name="Ward D."/>
            <person name="Feldgarden M."/>
            <person name="Gevers D."/>
            <person name="Martens E."/>
            <person name="Sakamoto M."/>
            <person name="Benno Y."/>
            <person name="Suzuki N."/>
            <person name="Matsunaga N."/>
            <person name="Koshihara K."/>
            <person name="Seki M."/>
            <person name="Komiya H."/>
            <person name="Walker B."/>
            <person name="Young S."/>
            <person name="Zeng Q."/>
            <person name="Gargeya S."/>
            <person name="Fitzgerald M."/>
            <person name="Haas B."/>
            <person name="Abouelleil A."/>
            <person name="Allen A.W."/>
            <person name="Alvarado L."/>
            <person name="Arachchi H.M."/>
            <person name="Berlin A.M."/>
            <person name="Chapman S.B."/>
            <person name="Gainer-Dewar J."/>
            <person name="Goldberg J."/>
            <person name="Griggs A."/>
            <person name="Gujja S."/>
            <person name="Hansen M."/>
            <person name="Howarth C."/>
            <person name="Imamovic A."/>
            <person name="Ireland A."/>
            <person name="Larimer J."/>
            <person name="McCowan C."/>
            <person name="Murphy C."/>
            <person name="Pearson M."/>
            <person name="Poon T.W."/>
            <person name="Priest M."/>
            <person name="Roberts A."/>
            <person name="Saif S."/>
            <person name="Shea T."/>
            <person name="Sisk P."/>
            <person name="Sykes S."/>
            <person name="Wortman J."/>
            <person name="Nusbaum C."/>
            <person name="Birren B."/>
        </authorList>
    </citation>
    <scope>NUCLEOTIDE SEQUENCE [LARGE SCALE GENOMIC DNA]</scope>
    <source>
        <strain evidence="4 5">MS-1</strain>
    </source>
</reference>
<feature type="domain" description="DUF5107" evidence="3">
    <location>
        <begin position="58"/>
        <end position="341"/>
    </location>
</feature>
<comment type="caution">
    <text evidence="4">The sequence shown here is derived from an EMBL/GenBank/DDBJ whole genome shotgun (WGS) entry which is preliminary data.</text>
</comment>
<dbReference type="PROSITE" id="PS50005">
    <property type="entry name" value="TPR"/>
    <property type="match status" value="1"/>
</dbReference>
<feature type="repeat" description="TPR" evidence="1">
    <location>
        <begin position="814"/>
        <end position="847"/>
    </location>
</feature>
<dbReference type="Proteomes" id="UP000033035">
    <property type="component" value="Unassembled WGS sequence"/>
</dbReference>
<accession>A0A0F5JIH8</accession>
<dbReference type="InterPro" id="IPR033396">
    <property type="entry name" value="DUF5107"/>
</dbReference>
<dbReference type="AlphaFoldDB" id="A0A0F5JIH8"/>
<dbReference type="PATRIC" id="fig|1203610.3.peg.2184"/>
<evidence type="ECO:0000259" key="3">
    <source>
        <dbReference type="Pfam" id="PF17128"/>
    </source>
</evidence>
<organism evidence="4 5">
    <name type="scientific">Parabacteroides gordonii MS-1 = DSM 23371</name>
    <dbReference type="NCBI Taxonomy" id="1203610"/>
    <lineage>
        <taxon>Bacteria</taxon>
        <taxon>Pseudomonadati</taxon>
        <taxon>Bacteroidota</taxon>
        <taxon>Bacteroidia</taxon>
        <taxon>Bacteroidales</taxon>
        <taxon>Tannerellaceae</taxon>
        <taxon>Parabacteroides</taxon>
    </lineage>
</organism>
<dbReference type="InterPro" id="IPR019734">
    <property type="entry name" value="TPR_rpt"/>
</dbReference>
<dbReference type="PANTHER" id="PTHR12558">
    <property type="entry name" value="CELL DIVISION CYCLE 16,23,27"/>
    <property type="match status" value="1"/>
</dbReference>
<dbReference type="InterPro" id="IPR011990">
    <property type="entry name" value="TPR-like_helical_dom_sf"/>
</dbReference>
<dbReference type="Pfam" id="PF17128">
    <property type="entry name" value="DUF5107"/>
    <property type="match status" value="1"/>
</dbReference>
<name>A0A0F5JIH8_9BACT</name>